<feature type="domain" description="Carrier" evidence="8">
    <location>
        <begin position="1817"/>
        <end position="1892"/>
    </location>
</feature>
<dbReference type="InterPro" id="IPR009081">
    <property type="entry name" value="PP-bd_ACP"/>
</dbReference>
<dbReference type="SMART" id="SM00827">
    <property type="entry name" value="PKS_AT"/>
    <property type="match status" value="1"/>
</dbReference>
<reference evidence="11 12" key="1">
    <citation type="submission" date="2019-04" db="EMBL/GenBank/DDBJ databases">
        <title>Fungal friends and foes A comparative genomics study of 23 Aspergillus species from section Flavi.</title>
        <authorList>
            <consortium name="DOE Joint Genome Institute"/>
            <person name="Kjaerbolling I."/>
            <person name="Vesth T.C."/>
            <person name="Frisvad J.C."/>
            <person name="Nybo J.L."/>
            <person name="Theobald S."/>
            <person name="Kildgaard S."/>
            <person name="Petersen T.I."/>
            <person name="Kuo A."/>
            <person name="Sato A."/>
            <person name="Lyhne E.K."/>
            <person name="Kogle M.E."/>
            <person name="Wiebenga A."/>
            <person name="Kun R.S."/>
            <person name="Lubbers R.J."/>
            <person name="Makela M.R."/>
            <person name="Barry K."/>
            <person name="Chovatia M."/>
            <person name="Clum A."/>
            <person name="Daum C."/>
            <person name="Haridas S."/>
            <person name="He G."/>
            <person name="LaButti K."/>
            <person name="Lipzen A."/>
            <person name="Mondo S."/>
            <person name="Pangilinan J."/>
            <person name="Riley R."/>
            <person name="Salamov A."/>
            <person name="Simmons B.A."/>
            <person name="Magnuson J.K."/>
            <person name="Henrissat B."/>
            <person name="Mortensen U.H."/>
            <person name="Larsen T.O."/>
            <person name="De vries R.P."/>
            <person name="Grigoriev I.V."/>
            <person name="Machida M."/>
            <person name="Baker S.E."/>
            <person name="Andersen M.R."/>
        </authorList>
    </citation>
    <scope>NUCLEOTIDE SEQUENCE [LARGE SCALE GENOMIC DNA]</scope>
    <source>
        <strain evidence="11 12">CBS 126849</strain>
    </source>
</reference>
<dbReference type="InterPro" id="IPR016039">
    <property type="entry name" value="Thiolase-like"/>
</dbReference>
<feature type="region of interest" description="C-terminal hotdog fold" evidence="6">
    <location>
        <begin position="1569"/>
        <end position="1727"/>
    </location>
</feature>
<dbReference type="GO" id="GO:0031177">
    <property type="term" value="F:phosphopantetheine binding"/>
    <property type="evidence" value="ECO:0007669"/>
    <property type="project" value="InterPro"/>
</dbReference>
<feature type="region of interest" description="Disordered" evidence="7">
    <location>
        <begin position="1730"/>
        <end position="1777"/>
    </location>
</feature>
<dbReference type="Pfam" id="PF22621">
    <property type="entry name" value="CurL-like_PKS_C"/>
    <property type="match status" value="1"/>
</dbReference>
<dbReference type="InterPro" id="IPR016036">
    <property type="entry name" value="Malonyl_transacylase_ACP-bd"/>
</dbReference>
<dbReference type="InterPro" id="IPR006162">
    <property type="entry name" value="Ppantetheine_attach_site"/>
</dbReference>
<dbReference type="SMART" id="SM00825">
    <property type="entry name" value="PKS_KS"/>
    <property type="match status" value="1"/>
</dbReference>
<dbReference type="SUPFAM" id="SSF52151">
    <property type="entry name" value="FabD/lysophospholipase-like"/>
    <property type="match status" value="1"/>
</dbReference>
<dbReference type="Proteomes" id="UP000326799">
    <property type="component" value="Unassembled WGS sequence"/>
</dbReference>
<feature type="compositionally biased region" description="Low complexity" evidence="7">
    <location>
        <begin position="1047"/>
        <end position="1056"/>
    </location>
</feature>
<dbReference type="Pfam" id="PF02801">
    <property type="entry name" value="Ketoacyl-synt_C"/>
    <property type="match status" value="1"/>
</dbReference>
<dbReference type="InterPro" id="IPR036736">
    <property type="entry name" value="ACP-like_sf"/>
</dbReference>
<dbReference type="Pfam" id="PF16073">
    <property type="entry name" value="SAT"/>
    <property type="match status" value="1"/>
</dbReference>
<dbReference type="InterPro" id="IPR018201">
    <property type="entry name" value="Ketoacyl_synth_AS"/>
</dbReference>
<feature type="compositionally biased region" description="Basic and acidic residues" evidence="7">
    <location>
        <begin position="1734"/>
        <end position="1747"/>
    </location>
</feature>
<organism evidence="11 12">
    <name type="scientific">Aspergillus novoparasiticus</name>
    <dbReference type="NCBI Taxonomy" id="986946"/>
    <lineage>
        <taxon>Eukaryota</taxon>
        <taxon>Fungi</taxon>
        <taxon>Dikarya</taxon>
        <taxon>Ascomycota</taxon>
        <taxon>Pezizomycotina</taxon>
        <taxon>Eurotiomycetes</taxon>
        <taxon>Eurotiomycetidae</taxon>
        <taxon>Eurotiales</taxon>
        <taxon>Aspergillaceae</taxon>
        <taxon>Aspergillus</taxon>
        <taxon>Aspergillus subgen. Circumdati</taxon>
    </lineage>
</organism>
<evidence type="ECO:0000256" key="1">
    <source>
        <dbReference type="ARBA" id="ARBA00001957"/>
    </source>
</evidence>
<evidence type="ECO:0000259" key="8">
    <source>
        <dbReference type="PROSITE" id="PS50075"/>
    </source>
</evidence>
<dbReference type="GO" id="GO:0004312">
    <property type="term" value="F:fatty acid synthase activity"/>
    <property type="evidence" value="ECO:0007669"/>
    <property type="project" value="TreeGrafter"/>
</dbReference>
<dbReference type="PROSITE" id="PS00012">
    <property type="entry name" value="PHOSPHOPANTETHEINE"/>
    <property type="match status" value="1"/>
</dbReference>
<dbReference type="Gene3D" id="3.30.70.3290">
    <property type="match status" value="1"/>
</dbReference>
<feature type="compositionally biased region" description="Polar residues" evidence="7">
    <location>
        <begin position="1755"/>
        <end position="1777"/>
    </location>
</feature>
<dbReference type="Gene3D" id="3.10.129.110">
    <property type="entry name" value="Polyketide synthase dehydratase"/>
    <property type="match status" value="1"/>
</dbReference>
<dbReference type="EMBL" id="ML733662">
    <property type="protein sequence ID" value="KAB8213219.1"/>
    <property type="molecule type" value="Genomic_DNA"/>
</dbReference>
<evidence type="ECO:0000256" key="5">
    <source>
        <dbReference type="ARBA" id="ARBA00022679"/>
    </source>
</evidence>
<evidence type="ECO:0000313" key="12">
    <source>
        <dbReference type="Proteomes" id="UP000326799"/>
    </source>
</evidence>
<dbReference type="InterPro" id="IPR001227">
    <property type="entry name" value="Ac_transferase_dom_sf"/>
</dbReference>
<evidence type="ECO:0000256" key="3">
    <source>
        <dbReference type="ARBA" id="ARBA00022450"/>
    </source>
</evidence>
<dbReference type="InterPro" id="IPR014031">
    <property type="entry name" value="Ketoacyl_synth_C"/>
</dbReference>
<evidence type="ECO:0000259" key="10">
    <source>
        <dbReference type="PROSITE" id="PS52019"/>
    </source>
</evidence>
<feature type="active site" description="Proton donor; for dehydratase activity" evidence="6">
    <location>
        <position position="1629"/>
    </location>
</feature>
<keyword evidence="12" id="KW-1185">Reference proteome</keyword>
<dbReference type="GO" id="GO:0004315">
    <property type="term" value="F:3-oxoacyl-[acyl-carrier-protein] synthase activity"/>
    <property type="evidence" value="ECO:0007669"/>
    <property type="project" value="InterPro"/>
</dbReference>
<dbReference type="Gene3D" id="3.40.47.10">
    <property type="match status" value="1"/>
</dbReference>
<sequence length="1892" mass="206570">MMEDTTITPSESRSPSPSHANIDMDANIPEGFILFSHELPSGEIQDLIRRLHRYAMLPGYPHLARFLQDCALVLRTEVQKLPRPLRDSVPPFHDVVTLASHWDDFKSSSLGGAWDGAFLCIYEIAMLIGHYETHHISYRRPTCLVGISVGLFSAAAVAVSESLSELVSYGAESVRAAFAFCVHVQRVSQTLEPTVTEAATSVSWATVVIGIPEDTIREELNRFNHLAELERTGTNAMPLTGVSISHVDSTSVGITGPPTRLKQLFRQSEILRSSRHSALPISGGLCHVPNIYDDDDVRAILETAEVWERWGTRAIEVPLISPFTGAPFLSSDAYHLIEAICTEALTRPLYFDKVASGVVTQLSRGQRPNMQSCQILHYRASVMSDTIVADVAEELSTRDVIRECLVDWAMRDAFDQPQHSPTPPQKAKLAVVGMSCRMPGGADTPERFWELLVNGVDTHTTVPPDRFDLDAHFDPSGEKENTVGTRFGNFIDNPGYFDAGFFNMSPREAEQTDPMQRLALVTAYEALEMAGFVPNRTPSSHLSRVGTYYGQASDDYREVNAGQKIGTYGIPGTERGFGNGRINYFFNFQGPSFNIDTACSSGLAAVQAACSALWAGEADTVVAGGLNVITSPDIYCMLSKGHFLSKTGQCKVWDIAADGYCRADGVGSVVIKRLDDALADNDVILASIVAGATNHSAESISITQPHAAAQKENYRQVMDKAGVSPLDVSFVELHGTGTQVGDAVESESVLDFFAPSGRRLHPDKRLHLGAVKSNIGHGEAAAGIASLIKVLLMYRNNMIPRHIGIQTAMNPVVAKTLANRNAGVLSENTPWLPTSAFKRRYSIVNSFGAHGGNTTLLLEDAPLQHMDRDKNHSRQVVPSSEVVCISAKSKASLRANIRALLNYLNNHKETELRDIAYTTSARRIHHHIRIATSVSSTAQLHSFLQAAANDIDAHAKHVATATKKPVVFAFSGQGCLYHGAAAQLFERAPWFRDQVLQLDRIVRHLDFPSILATVAGDAVSIGSTRFPKRESTPGSEESHDVVALSDSSTSTTSASTTSTVESPLVAQLALVVIQIALVQYWGLLGIKPSVVIGHSLGEYAALVAAGVLSVADALFLVGKRAELTMAACEPQSHAMLSIRGASVDRIEELCREDEKHYSYEVSCVNGLADIVVSGLREDMAFLRDMLLGAGLKCVLLDIPFAFHSKQMSPILDDFERAAQYVTFKAPTVPVVSPLLGRCVSEDHVIDGSYLARATREPVNFVAALDAAWSDGIVNDKTAWIDIGPHPVCTSFAKSHYAKGSTQAFASLRRGDDTLSTFTGTLAALHCLGHAVAWNEYFDLRENPARLLHLDSYQWNYKNYWIQYEGSWTLDKAHAFQSNKNNTSAPVSSFFTSSVQQIISEEYGESIGEMKALSNLHHPDLRGAADGHKLNGRSVVTGSIWADITLTVGEYLYKQMVPNGGTPHMDVKNMEVLEAQVLHPEASQGSAPAQYIQIEGVLDMSQKQTTVRLYTASPDRTRNTDKAFATATVCYEDAQAWQEQWQMTSHLVAARANSLWEMTTGDDNSPDKSRVSKFSQSVAYQLFANVVDYGARYRGMQRVAFSEDTLEATADVVLDNDQHGTWHTPPHWIDSAFQLAGFVMNSFGVQDDSKVAGSSRDFFYITPGWRHFRLLERLEPGPGVTYRNFVRMFPVDGEPGAYAGDIYLHRGERLVGICAGVKFKAVPRALMPVLFPRNDTGKKRNHSAETHSAKGKSNRGDTQSQPLPTSALQRPKNMTTPTSIVTNSQFQDQASISQKTHSPAPVATVTQQVQPVQGGQDQTQNSQATACLALIAEETGLDLDDLKGDAAFAELGVDSLMSLALSAKIRAELGVDVQASIFLQCPTVQDLVTWLSK</sequence>
<dbReference type="InterPro" id="IPR014030">
    <property type="entry name" value="Ketoacyl_synth_N"/>
</dbReference>
<feature type="compositionally biased region" description="Basic and acidic residues" evidence="7">
    <location>
        <begin position="1027"/>
        <end position="1040"/>
    </location>
</feature>
<accession>A0A5N6E7C9</accession>
<dbReference type="InterPro" id="IPR049900">
    <property type="entry name" value="PKS_mFAS_DH"/>
</dbReference>
<gene>
    <name evidence="11" type="ORF">BDV33DRAFT_229966</name>
</gene>
<dbReference type="SUPFAM" id="SSF47336">
    <property type="entry name" value="ACP-like"/>
    <property type="match status" value="1"/>
</dbReference>
<dbReference type="PANTHER" id="PTHR43775">
    <property type="entry name" value="FATTY ACID SYNTHASE"/>
    <property type="match status" value="1"/>
</dbReference>
<dbReference type="GO" id="GO:0044550">
    <property type="term" value="P:secondary metabolite biosynthetic process"/>
    <property type="evidence" value="ECO:0007669"/>
    <property type="project" value="TreeGrafter"/>
</dbReference>
<keyword evidence="3" id="KW-0596">Phosphopantetheine</keyword>
<feature type="region of interest" description="N-terminal hotdog fold" evidence="6">
    <location>
        <begin position="1395"/>
        <end position="1535"/>
    </location>
</feature>
<dbReference type="PROSITE" id="PS50075">
    <property type="entry name" value="CARRIER"/>
    <property type="match status" value="1"/>
</dbReference>
<dbReference type="Gene3D" id="1.10.1200.10">
    <property type="entry name" value="ACP-like"/>
    <property type="match status" value="1"/>
</dbReference>
<dbReference type="PROSITE" id="PS00606">
    <property type="entry name" value="KS3_1"/>
    <property type="match status" value="1"/>
</dbReference>
<dbReference type="PROSITE" id="PS52019">
    <property type="entry name" value="PKS_MFAS_DH"/>
    <property type="match status" value="1"/>
</dbReference>
<feature type="region of interest" description="Disordered" evidence="7">
    <location>
        <begin position="1025"/>
        <end position="1056"/>
    </location>
</feature>
<evidence type="ECO:0000256" key="6">
    <source>
        <dbReference type="PROSITE-ProRule" id="PRU01363"/>
    </source>
</evidence>
<feature type="region of interest" description="Disordered" evidence="7">
    <location>
        <begin position="1"/>
        <end position="21"/>
    </location>
</feature>
<dbReference type="InterPro" id="IPR014043">
    <property type="entry name" value="Acyl_transferase_dom"/>
</dbReference>
<dbReference type="InterPro" id="IPR032088">
    <property type="entry name" value="SAT"/>
</dbReference>
<feature type="active site" description="Proton acceptor; for dehydratase activity" evidence="6">
    <location>
        <position position="1427"/>
    </location>
</feature>
<feature type="domain" description="PKS/mFAS DH" evidence="10">
    <location>
        <begin position="1395"/>
        <end position="1727"/>
    </location>
</feature>
<dbReference type="PROSITE" id="PS52004">
    <property type="entry name" value="KS3_2"/>
    <property type="match status" value="1"/>
</dbReference>
<feature type="compositionally biased region" description="Polar residues" evidence="7">
    <location>
        <begin position="1"/>
        <end position="19"/>
    </location>
</feature>
<dbReference type="InterPro" id="IPR030918">
    <property type="entry name" value="PT_fungal_PKS"/>
</dbReference>
<dbReference type="GO" id="GO:0006633">
    <property type="term" value="P:fatty acid biosynthetic process"/>
    <property type="evidence" value="ECO:0007669"/>
    <property type="project" value="InterPro"/>
</dbReference>
<dbReference type="Gene3D" id="3.30.70.250">
    <property type="entry name" value="Malonyl-CoA ACP transacylase, ACP-binding"/>
    <property type="match status" value="1"/>
</dbReference>
<dbReference type="CDD" id="cd00833">
    <property type="entry name" value="PKS"/>
    <property type="match status" value="1"/>
</dbReference>
<evidence type="ECO:0000313" key="11">
    <source>
        <dbReference type="EMBL" id="KAB8213219.1"/>
    </source>
</evidence>
<dbReference type="InterPro" id="IPR020841">
    <property type="entry name" value="PKS_Beta-ketoAc_synthase_dom"/>
</dbReference>
<dbReference type="Gene3D" id="3.40.366.10">
    <property type="entry name" value="Malonyl-Coenzyme A Acyl Carrier Protein, domain 2"/>
    <property type="match status" value="2"/>
</dbReference>
<evidence type="ECO:0000259" key="9">
    <source>
        <dbReference type="PROSITE" id="PS52004"/>
    </source>
</evidence>
<evidence type="ECO:0008006" key="13">
    <source>
        <dbReference type="Google" id="ProtNLM"/>
    </source>
</evidence>
<evidence type="ECO:0000256" key="7">
    <source>
        <dbReference type="SAM" id="MobiDB-lite"/>
    </source>
</evidence>
<dbReference type="InterPro" id="IPR050091">
    <property type="entry name" value="PKS_NRPS_Biosynth_Enz"/>
</dbReference>
<feature type="domain" description="Ketosynthase family 3 (KS3)" evidence="9">
    <location>
        <begin position="426"/>
        <end position="860"/>
    </location>
</feature>
<protein>
    <recommendedName>
        <fullName evidence="13">Polyketide synthase</fullName>
    </recommendedName>
</protein>
<dbReference type="PANTHER" id="PTHR43775:SF24">
    <property type="entry name" value="NON-REDUCING POLYKETIDE SYNTHASE APTA-RELATED"/>
    <property type="match status" value="1"/>
</dbReference>
<dbReference type="SMART" id="SM00823">
    <property type="entry name" value="PKS_PP"/>
    <property type="match status" value="1"/>
</dbReference>
<dbReference type="InterPro" id="IPR020806">
    <property type="entry name" value="PKS_PP-bd"/>
</dbReference>
<comment type="pathway">
    <text evidence="2">Secondary metabolite biosynthesis.</text>
</comment>
<dbReference type="SUPFAM" id="SSF53901">
    <property type="entry name" value="Thiolase-like"/>
    <property type="match status" value="1"/>
</dbReference>
<name>A0A5N6E7C9_9EURO</name>
<dbReference type="InterPro" id="IPR042104">
    <property type="entry name" value="PKS_dehydratase_sf"/>
</dbReference>
<evidence type="ECO:0000256" key="2">
    <source>
        <dbReference type="ARBA" id="ARBA00005179"/>
    </source>
</evidence>
<evidence type="ECO:0000256" key="4">
    <source>
        <dbReference type="ARBA" id="ARBA00022553"/>
    </source>
</evidence>
<dbReference type="Pfam" id="PF00109">
    <property type="entry name" value="ketoacyl-synt"/>
    <property type="match status" value="1"/>
</dbReference>
<comment type="cofactor">
    <cofactor evidence="1">
        <name>pantetheine 4'-phosphate</name>
        <dbReference type="ChEBI" id="CHEBI:47942"/>
    </cofactor>
</comment>
<dbReference type="SUPFAM" id="SSF55048">
    <property type="entry name" value="Probable ACP-binding domain of malonyl-CoA ACP transacylase"/>
    <property type="match status" value="1"/>
</dbReference>
<dbReference type="NCBIfam" id="TIGR04532">
    <property type="entry name" value="PT_fungal_PKS"/>
    <property type="match status" value="1"/>
</dbReference>
<dbReference type="Pfam" id="PF00550">
    <property type="entry name" value="PP-binding"/>
    <property type="match status" value="1"/>
</dbReference>
<keyword evidence="4" id="KW-0597">Phosphoprotein</keyword>
<dbReference type="FunFam" id="1.10.1200.10:FF:000011">
    <property type="entry name" value="Sterigmatocystin biosynthesis polyketide synthase"/>
    <property type="match status" value="1"/>
</dbReference>
<dbReference type="Pfam" id="PF00698">
    <property type="entry name" value="Acyl_transf_1"/>
    <property type="match status" value="1"/>
</dbReference>
<keyword evidence="5" id="KW-0808">Transferase</keyword>
<proteinExistence type="predicted"/>
<dbReference type="InterPro" id="IPR016035">
    <property type="entry name" value="Acyl_Trfase/lysoPLipase"/>
</dbReference>